<name>A0A562IZR4_9GAMM</name>
<keyword evidence="6" id="KW-1185">Reference proteome</keyword>
<gene>
    <name evidence="5" type="ORF">LX59_00581</name>
</gene>
<dbReference type="Pfam" id="PF13946">
    <property type="entry name" value="DUF4214"/>
    <property type="match status" value="1"/>
</dbReference>
<dbReference type="RefSeq" id="WP_144570339.1">
    <property type="nucleotide sequence ID" value="NZ_VLKG01000002.1"/>
</dbReference>
<dbReference type="AlphaFoldDB" id="A0A562IZR4"/>
<comment type="caution">
    <text evidence="5">The sequence shown here is derived from an EMBL/GenBank/DDBJ whole genome shotgun (WGS) entry which is preliminary data.</text>
</comment>
<evidence type="ECO:0000259" key="4">
    <source>
        <dbReference type="Pfam" id="PF13946"/>
    </source>
</evidence>
<comment type="subcellular location">
    <subcellularLocation>
        <location evidence="1">Secreted</location>
    </subcellularLocation>
</comment>
<dbReference type="SUPFAM" id="SSF51120">
    <property type="entry name" value="beta-Roll"/>
    <property type="match status" value="1"/>
</dbReference>
<protein>
    <submittedName>
        <fullName evidence="5">Hemolysin type calcium-binding protein</fullName>
    </submittedName>
</protein>
<dbReference type="EMBL" id="VLKG01000002">
    <property type="protein sequence ID" value="TWH76541.1"/>
    <property type="molecule type" value="Genomic_DNA"/>
</dbReference>
<keyword evidence="3" id="KW-0106">Calcium</keyword>
<dbReference type="InterPro" id="IPR050557">
    <property type="entry name" value="RTX_toxin/Mannuronan_C5-epim"/>
</dbReference>
<organism evidence="5 6">
    <name type="scientific">Azomonas agilis</name>
    <dbReference type="NCBI Taxonomy" id="116849"/>
    <lineage>
        <taxon>Bacteria</taxon>
        <taxon>Pseudomonadati</taxon>
        <taxon>Pseudomonadota</taxon>
        <taxon>Gammaproteobacteria</taxon>
        <taxon>Pseudomonadales</taxon>
        <taxon>Pseudomonadaceae</taxon>
        <taxon>Azomonas</taxon>
    </lineage>
</organism>
<feature type="domain" description="DUF4214" evidence="4">
    <location>
        <begin position="261"/>
        <end position="326"/>
    </location>
</feature>
<dbReference type="Pfam" id="PF00353">
    <property type="entry name" value="HemolysinCabind"/>
    <property type="match status" value="1"/>
</dbReference>
<sequence length="358" mass="38485">MAFNYNGPNTVAQNLHPTMSVSPIAIRGSIHATVLPSGTSEFYVAHWDGETLQAPAGVSPDLLLVTDSTNIPDAVLLGSKVLAFENAYTPQSQIDWTQTYPDQVINYHAGGIVVGSLGNDSITMWGNGNSIVEGGEGNDLVYTGSGDDTIASGKGNDSIYAGDGIDTVRLAGARENYSHHVLEDGSVQITNTTSSAVTTLFDTEIISFGTGGSLVITDDTEDAAAMRLYEVLLGRAPDADGAKFWLDTLDKGANPLEVIDGFLNSEEYSTTHGELSNSQFVNMLYEKALYRTPDQEGADYWENHLDNGASRRDIAYFFVSSDEATTNSKTVIKLPEPITEIEIIGQTPTEDDHSDHDM</sequence>
<reference evidence="5 6" key="1">
    <citation type="submission" date="2019-07" db="EMBL/GenBank/DDBJ databases">
        <title>Genomic Encyclopedia of Type Strains, Phase I: the one thousand microbial genomes (KMG-I) project.</title>
        <authorList>
            <person name="Kyrpides N."/>
        </authorList>
    </citation>
    <scope>NUCLEOTIDE SEQUENCE [LARGE SCALE GENOMIC DNA]</scope>
    <source>
        <strain evidence="5 6">DSM 375</strain>
    </source>
</reference>
<dbReference type="Proteomes" id="UP000319627">
    <property type="component" value="Unassembled WGS sequence"/>
</dbReference>
<proteinExistence type="predicted"/>
<dbReference type="OrthoDB" id="6734599at2"/>
<evidence type="ECO:0000256" key="3">
    <source>
        <dbReference type="ARBA" id="ARBA00022837"/>
    </source>
</evidence>
<dbReference type="GO" id="GO:0005576">
    <property type="term" value="C:extracellular region"/>
    <property type="evidence" value="ECO:0007669"/>
    <property type="project" value="UniProtKB-SubCell"/>
</dbReference>
<dbReference type="InterPro" id="IPR025282">
    <property type="entry name" value="DUF4214"/>
</dbReference>
<keyword evidence="2" id="KW-0964">Secreted</keyword>
<dbReference type="GO" id="GO:0005509">
    <property type="term" value="F:calcium ion binding"/>
    <property type="evidence" value="ECO:0007669"/>
    <property type="project" value="InterPro"/>
</dbReference>
<dbReference type="PRINTS" id="PR00313">
    <property type="entry name" value="CABNDNGRPT"/>
</dbReference>
<evidence type="ECO:0000313" key="6">
    <source>
        <dbReference type="Proteomes" id="UP000319627"/>
    </source>
</evidence>
<evidence type="ECO:0000313" key="5">
    <source>
        <dbReference type="EMBL" id="TWH76541.1"/>
    </source>
</evidence>
<evidence type="ECO:0000256" key="1">
    <source>
        <dbReference type="ARBA" id="ARBA00004613"/>
    </source>
</evidence>
<dbReference type="PANTHER" id="PTHR38340">
    <property type="entry name" value="S-LAYER PROTEIN"/>
    <property type="match status" value="1"/>
</dbReference>
<evidence type="ECO:0000256" key="2">
    <source>
        <dbReference type="ARBA" id="ARBA00022525"/>
    </source>
</evidence>
<dbReference type="Gene3D" id="2.150.10.10">
    <property type="entry name" value="Serralysin-like metalloprotease, C-terminal"/>
    <property type="match status" value="1"/>
</dbReference>
<dbReference type="InterPro" id="IPR001343">
    <property type="entry name" value="Hemolysn_Ca-bd"/>
</dbReference>
<dbReference type="PANTHER" id="PTHR38340:SF1">
    <property type="entry name" value="S-LAYER PROTEIN"/>
    <property type="match status" value="1"/>
</dbReference>
<accession>A0A562IZR4</accession>
<dbReference type="InterPro" id="IPR011049">
    <property type="entry name" value="Serralysin-like_metalloprot_C"/>
</dbReference>